<dbReference type="RefSeq" id="WP_265723011.1">
    <property type="nucleotide sequence ID" value="NZ_JAPIVK010000034.1"/>
</dbReference>
<name>A0ABW5EF97_9GAMM</name>
<organism evidence="2 3">
    <name type="scientific">Microbulbifer halophilus</name>
    <dbReference type="NCBI Taxonomy" id="453963"/>
    <lineage>
        <taxon>Bacteria</taxon>
        <taxon>Pseudomonadati</taxon>
        <taxon>Pseudomonadota</taxon>
        <taxon>Gammaproteobacteria</taxon>
        <taxon>Cellvibrionales</taxon>
        <taxon>Microbulbiferaceae</taxon>
        <taxon>Microbulbifer</taxon>
    </lineage>
</organism>
<dbReference type="InterPro" id="IPR021727">
    <property type="entry name" value="DUF3299"/>
</dbReference>
<dbReference type="Pfam" id="PF11736">
    <property type="entry name" value="DUF3299"/>
    <property type="match status" value="1"/>
</dbReference>
<evidence type="ECO:0000256" key="1">
    <source>
        <dbReference type="SAM" id="MobiDB-lite"/>
    </source>
</evidence>
<comment type="caution">
    <text evidence="2">The sequence shown here is derived from an EMBL/GenBank/DDBJ whole genome shotgun (WGS) entry which is preliminary data.</text>
</comment>
<dbReference type="Proteomes" id="UP001597425">
    <property type="component" value="Unassembled WGS sequence"/>
</dbReference>
<sequence length="212" mass="23570">MSIAVFPRVLLFGTVLVAGCAEPDGNATQALEPAAASLQETDPAPEAAETVYRDVKWEELIPKEDLDALLNPPDYLDTIAEGSAGDQIPGELANSEETDKESRYQQALTSTRIKPEYDRQQVRIPGFVVPLEFDEAQKITRFLLVPYFGACIHLPPPPPNQVIYADFPQGVKVEFLYDPFHVEGELRTLPTDTEQGAAAYRMEVGRIYPYEE</sequence>
<reference evidence="3" key="1">
    <citation type="journal article" date="2019" name="Int. J. Syst. Evol. Microbiol.">
        <title>The Global Catalogue of Microorganisms (GCM) 10K type strain sequencing project: providing services to taxonomists for standard genome sequencing and annotation.</title>
        <authorList>
            <consortium name="The Broad Institute Genomics Platform"/>
            <consortium name="The Broad Institute Genome Sequencing Center for Infectious Disease"/>
            <person name="Wu L."/>
            <person name="Ma J."/>
        </authorList>
    </citation>
    <scope>NUCLEOTIDE SEQUENCE [LARGE SCALE GENOMIC DNA]</scope>
    <source>
        <strain evidence="3">KCTC 12848</strain>
    </source>
</reference>
<feature type="region of interest" description="Disordered" evidence="1">
    <location>
        <begin position="80"/>
        <end position="103"/>
    </location>
</feature>
<keyword evidence="3" id="KW-1185">Reference proteome</keyword>
<dbReference type="EMBL" id="JBHUJD010000030">
    <property type="protein sequence ID" value="MFD2312152.1"/>
    <property type="molecule type" value="Genomic_DNA"/>
</dbReference>
<evidence type="ECO:0000313" key="3">
    <source>
        <dbReference type="Proteomes" id="UP001597425"/>
    </source>
</evidence>
<protein>
    <submittedName>
        <fullName evidence="2">DUF3299 domain-containing protein</fullName>
    </submittedName>
</protein>
<gene>
    <name evidence="2" type="ORF">ACFSKX_17155</name>
</gene>
<dbReference type="Gene3D" id="2.40.50.870">
    <property type="entry name" value="Protein of unknown function (DUF3299)"/>
    <property type="match status" value="1"/>
</dbReference>
<proteinExistence type="predicted"/>
<accession>A0ABW5EF97</accession>
<evidence type="ECO:0000313" key="2">
    <source>
        <dbReference type="EMBL" id="MFD2312152.1"/>
    </source>
</evidence>